<organism evidence="1 2">
    <name type="scientific">Phyllostomus discolor</name>
    <name type="common">pale spear-nosed bat</name>
    <dbReference type="NCBI Taxonomy" id="89673"/>
    <lineage>
        <taxon>Eukaryota</taxon>
        <taxon>Metazoa</taxon>
        <taxon>Chordata</taxon>
        <taxon>Craniata</taxon>
        <taxon>Vertebrata</taxon>
        <taxon>Euteleostomi</taxon>
        <taxon>Mammalia</taxon>
        <taxon>Eutheria</taxon>
        <taxon>Laurasiatheria</taxon>
        <taxon>Chiroptera</taxon>
        <taxon>Yangochiroptera</taxon>
        <taxon>Phyllostomidae</taxon>
        <taxon>Phyllostominae</taxon>
        <taxon>Phyllostomus</taxon>
    </lineage>
</organism>
<dbReference type="AlphaFoldDB" id="A0A834E552"/>
<protein>
    <submittedName>
        <fullName evidence="1">Uncharacterized protein</fullName>
    </submittedName>
</protein>
<gene>
    <name evidence="1" type="ORF">HJG60_011140</name>
</gene>
<evidence type="ECO:0000313" key="1">
    <source>
        <dbReference type="EMBL" id="KAF6104091.1"/>
    </source>
</evidence>
<name>A0A834E552_9CHIR</name>
<reference evidence="1 2" key="1">
    <citation type="journal article" date="2020" name="Nature">
        <title>Six reference-quality genomes reveal evolution of bat adaptations.</title>
        <authorList>
            <person name="Jebb D."/>
            <person name="Huang Z."/>
            <person name="Pippel M."/>
            <person name="Hughes G.M."/>
            <person name="Lavrichenko K."/>
            <person name="Devanna P."/>
            <person name="Winkler S."/>
            <person name="Jermiin L.S."/>
            <person name="Skirmuntt E.C."/>
            <person name="Katzourakis A."/>
            <person name="Burkitt-Gray L."/>
            <person name="Ray D.A."/>
            <person name="Sullivan K.A.M."/>
            <person name="Roscito J.G."/>
            <person name="Kirilenko B.M."/>
            <person name="Davalos L.M."/>
            <person name="Corthals A.P."/>
            <person name="Power M.L."/>
            <person name="Jones G."/>
            <person name="Ransome R.D."/>
            <person name="Dechmann D.K.N."/>
            <person name="Locatelli A.G."/>
            <person name="Puechmaille S.J."/>
            <person name="Fedrigo O."/>
            <person name="Jarvis E.D."/>
            <person name="Hiller M."/>
            <person name="Vernes S.C."/>
            <person name="Myers E.W."/>
            <person name="Teeling E.C."/>
        </authorList>
    </citation>
    <scope>NUCLEOTIDE SEQUENCE [LARGE SCALE GENOMIC DNA]</scope>
    <source>
        <strain evidence="1">Bat1K_MPI-CBG_1</strain>
    </source>
</reference>
<dbReference type="Proteomes" id="UP000664940">
    <property type="component" value="Unassembled WGS sequence"/>
</dbReference>
<accession>A0A834E552</accession>
<comment type="caution">
    <text evidence="1">The sequence shown here is derived from an EMBL/GenBank/DDBJ whole genome shotgun (WGS) entry which is preliminary data.</text>
</comment>
<proteinExistence type="predicted"/>
<sequence>MSNPGVSFKKSKSEDAVPVPAAFLAVIASAAHRGPLPACPCPAPGQPGCPPPGALAAALVVASAVLHGASSVSTAPSDFKCDKVLGASPSLALLGSPCRGPSPALFGIRCQQVTEVTQVTVVRQVIEVS</sequence>
<evidence type="ECO:0000313" key="2">
    <source>
        <dbReference type="Proteomes" id="UP000664940"/>
    </source>
</evidence>
<dbReference type="EMBL" id="JABVXQ010000006">
    <property type="protein sequence ID" value="KAF6104091.1"/>
    <property type="molecule type" value="Genomic_DNA"/>
</dbReference>